<dbReference type="Gene3D" id="3.30.450.20">
    <property type="entry name" value="PAS domain"/>
    <property type="match status" value="1"/>
</dbReference>
<protein>
    <recommendedName>
        <fullName evidence="2">histidine kinase</fullName>
        <ecNumber evidence="2">2.7.13.3</ecNumber>
    </recommendedName>
</protein>
<keyword evidence="5" id="KW-0547">Nucleotide-binding</keyword>
<evidence type="ECO:0000313" key="11">
    <source>
        <dbReference type="Proteomes" id="UP000577362"/>
    </source>
</evidence>
<feature type="transmembrane region" description="Helical" evidence="8">
    <location>
        <begin position="35"/>
        <end position="56"/>
    </location>
</feature>
<keyword evidence="8" id="KW-1133">Transmembrane helix</keyword>
<comment type="caution">
    <text evidence="10">The sequence shown here is derived from an EMBL/GenBank/DDBJ whole genome shotgun (WGS) entry which is preliminary data.</text>
</comment>
<evidence type="ECO:0000256" key="7">
    <source>
        <dbReference type="ARBA" id="ARBA00022840"/>
    </source>
</evidence>
<evidence type="ECO:0000256" key="2">
    <source>
        <dbReference type="ARBA" id="ARBA00012438"/>
    </source>
</evidence>
<keyword evidence="11" id="KW-1185">Reference proteome</keyword>
<evidence type="ECO:0000256" key="3">
    <source>
        <dbReference type="ARBA" id="ARBA00022553"/>
    </source>
</evidence>
<sequence>MTILRNTGTGSPNEDRQVQAMEGVSGLSRSLRGRLVAALALVLLPAALIALGWTVAQNRQLRQERIDAATQANAYVAAQIDEVLREAQLAAAELESHLAKAGGAPDSCSAAAAPVLGSYPELTAVAVFAGDTLRCAYGFDRDALVARASATTRERLSAQLAQGLTAVLDSPVTGGPVLLASAIAAGSDRDAIAIFSVSHIILEIALRSARVSQEHGSVVFSPSDRRVAEYRTENIPADWLPKGGITTQQFGSGSHVFMDESRGGESYRYFATRSSRTGITVVTGYPSAAFFSNEQRQLWGAIMPPVIMLVGATIGIVFAVDRLVLRWLHYLKRLTRVYGSGRFSVRAVRLVHAPSELAELGEAFDNMAENIAQHAEALETVAEEKSQLLRELHHRVKNNFQVIVSLLSLHKQALPAERRDDIRFIEDHVQAMAVAYRVCYALGDITDAPLAELLDDIVDGLRRSAALPAEQVRIEVAARDVTVDLDRAIGIGLYLAALLPAYLDEARRTHRAVELTAVRRESGLVLSCRFADDEPVGSLNPLRERLTRAYVRQLAARPLDTTCASERSIELAMPAPGLVPA</sequence>
<evidence type="ECO:0000256" key="1">
    <source>
        <dbReference type="ARBA" id="ARBA00000085"/>
    </source>
</evidence>
<dbReference type="EMBL" id="JACIEN010000008">
    <property type="protein sequence ID" value="MBB4019752.1"/>
    <property type="molecule type" value="Genomic_DNA"/>
</dbReference>
<dbReference type="GO" id="GO:0007165">
    <property type="term" value="P:signal transduction"/>
    <property type="evidence" value="ECO:0007669"/>
    <property type="project" value="InterPro"/>
</dbReference>
<accession>A0A840C6U2</accession>
<gene>
    <name evidence="10" type="ORF">GGR16_004807</name>
</gene>
<keyword evidence="8" id="KW-0812">Transmembrane</keyword>
<evidence type="ECO:0000256" key="4">
    <source>
        <dbReference type="ARBA" id="ARBA00022679"/>
    </source>
</evidence>
<evidence type="ECO:0000256" key="5">
    <source>
        <dbReference type="ARBA" id="ARBA00022741"/>
    </source>
</evidence>
<dbReference type="PANTHER" id="PTHR41523:SF8">
    <property type="entry name" value="ETHYLENE RESPONSE SENSOR PROTEIN"/>
    <property type="match status" value="1"/>
</dbReference>
<dbReference type="RefSeq" id="WP_019402888.1">
    <property type="nucleotide sequence ID" value="NZ_JACIEN010000008.1"/>
</dbReference>
<dbReference type="InterPro" id="IPR003660">
    <property type="entry name" value="HAMP_dom"/>
</dbReference>
<dbReference type="PROSITE" id="PS50885">
    <property type="entry name" value="HAMP"/>
    <property type="match status" value="1"/>
</dbReference>
<proteinExistence type="predicted"/>
<evidence type="ECO:0000256" key="6">
    <source>
        <dbReference type="ARBA" id="ARBA00022777"/>
    </source>
</evidence>
<dbReference type="AlphaFoldDB" id="A0A840C6U2"/>
<keyword evidence="7" id="KW-0067">ATP-binding</keyword>
<dbReference type="InterPro" id="IPR011495">
    <property type="entry name" value="Sig_transdc_His_kin_sub2_dim/P"/>
</dbReference>
<dbReference type="GO" id="GO:0016020">
    <property type="term" value="C:membrane"/>
    <property type="evidence" value="ECO:0007669"/>
    <property type="project" value="InterPro"/>
</dbReference>
<dbReference type="PANTHER" id="PTHR41523">
    <property type="entry name" value="TWO-COMPONENT SYSTEM SENSOR PROTEIN"/>
    <property type="match status" value="1"/>
</dbReference>
<feature type="domain" description="HAMP" evidence="9">
    <location>
        <begin position="322"/>
        <end position="376"/>
    </location>
</feature>
<keyword evidence="8" id="KW-0472">Membrane</keyword>
<keyword evidence="3" id="KW-0597">Phosphoprotein</keyword>
<evidence type="ECO:0000259" key="9">
    <source>
        <dbReference type="PROSITE" id="PS50885"/>
    </source>
</evidence>
<dbReference type="Proteomes" id="UP000577362">
    <property type="component" value="Unassembled WGS sequence"/>
</dbReference>
<name>A0A840C6U2_9HYPH</name>
<dbReference type="SMART" id="SM00304">
    <property type="entry name" value="HAMP"/>
    <property type="match status" value="1"/>
</dbReference>
<organism evidence="10 11">
    <name type="scientific">Chelatococcus caeni</name>
    <dbReference type="NCBI Taxonomy" id="1348468"/>
    <lineage>
        <taxon>Bacteria</taxon>
        <taxon>Pseudomonadati</taxon>
        <taxon>Pseudomonadota</taxon>
        <taxon>Alphaproteobacteria</taxon>
        <taxon>Hyphomicrobiales</taxon>
        <taxon>Chelatococcaceae</taxon>
        <taxon>Chelatococcus</taxon>
    </lineage>
</organism>
<feature type="transmembrane region" description="Helical" evidence="8">
    <location>
        <begin position="298"/>
        <end position="320"/>
    </location>
</feature>
<evidence type="ECO:0000313" key="10">
    <source>
        <dbReference type="EMBL" id="MBB4019752.1"/>
    </source>
</evidence>
<dbReference type="GO" id="GO:0005524">
    <property type="term" value="F:ATP binding"/>
    <property type="evidence" value="ECO:0007669"/>
    <property type="project" value="UniProtKB-KW"/>
</dbReference>
<keyword evidence="6" id="KW-0418">Kinase</keyword>
<evidence type="ECO:0000256" key="8">
    <source>
        <dbReference type="SAM" id="Phobius"/>
    </source>
</evidence>
<dbReference type="Pfam" id="PF07568">
    <property type="entry name" value="HisKA_2"/>
    <property type="match status" value="1"/>
</dbReference>
<dbReference type="GO" id="GO:0004673">
    <property type="term" value="F:protein histidine kinase activity"/>
    <property type="evidence" value="ECO:0007669"/>
    <property type="project" value="UniProtKB-EC"/>
</dbReference>
<comment type="catalytic activity">
    <reaction evidence="1">
        <text>ATP + protein L-histidine = ADP + protein N-phospho-L-histidine.</text>
        <dbReference type="EC" id="2.7.13.3"/>
    </reaction>
</comment>
<dbReference type="EC" id="2.7.13.3" evidence="2"/>
<reference evidence="10 11" key="1">
    <citation type="submission" date="2020-08" db="EMBL/GenBank/DDBJ databases">
        <title>Genomic Encyclopedia of Type Strains, Phase IV (KMG-IV): sequencing the most valuable type-strain genomes for metagenomic binning, comparative biology and taxonomic classification.</title>
        <authorList>
            <person name="Goeker M."/>
        </authorList>
    </citation>
    <scope>NUCLEOTIDE SEQUENCE [LARGE SCALE GENOMIC DNA]</scope>
    <source>
        <strain evidence="10 11">DSM 103737</strain>
    </source>
</reference>
<dbReference type="CDD" id="cd06225">
    <property type="entry name" value="HAMP"/>
    <property type="match status" value="1"/>
</dbReference>
<keyword evidence="4" id="KW-0808">Transferase</keyword>